<feature type="domain" description="NERD" evidence="3">
    <location>
        <begin position="79"/>
        <end position="190"/>
    </location>
</feature>
<accession>A0A917GVT4</accession>
<evidence type="ECO:0000259" key="3">
    <source>
        <dbReference type="PROSITE" id="PS50965"/>
    </source>
</evidence>
<dbReference type="AlphaFoldDB" id="A0A917GVT4"/>
<organism evidence="4 5">
    <name type="scientific">Kocuria dechangensis</name>
    <dbReference type="NCBI Taxonomy" id="1176249"/>
    <lineage>
        <taxon>Bacteria</taxon>
        <taxon>Bacillati</taxon>
        <taxon>Actinomycetota</taxon>
        <taxon>Actinomycetes</taxon>
        <taxon>Micrococcales</taxon>
        <taxon>Micrococcaceae</taxon>
        <taxon>Kocuria</taxon>
    </lineage>
</organism>
<reference evidence="4" key="1">
    <citation type="journal article" date="2014" name="Int. J. Syst. Evol. Microbiol.">
        <title>Complete genome sequence of Corynebacterium casei LMG S-19264T (=DSM 44701T), isolated from a smear-ripened cheese.</title>
        <authorList>
            <consortium name="US DOE Joint Genome Institute (JGI-PGF)"/>
            <person name="Walter F."/>
            <person name="Albersmeier A."/>
            <person name="Kalinowski J."/>
            <person name="Ruckert C."/>
        </authorList>
    </citation>
    <scope>NUCLEOTIDE SEQUENCE</scope>
    <source>
        <strain evidence="4">CGMCC 1.12187</strain>
    </source>
</reference>
<keyword evidence="2" id="KW-1133">Transmembrane helix</keyword>
<evidence type="ECO:0000256" key="2">
    <source>
        <dbReference type="SAM" id="Phobius"/>
    </source>
</evidence>
<proteinExistence type="predicted"/>
<dbReference type="Proteomes" id="UP000638848">
    <property type="component" value="Unassembled WGS sequence"/>
</dbReference>
<reference evidence="4" key="2">
    <citation type="submission" date="2020-09" db="EMBL/GenBank/DDBJ databases">
        <authorList>
            <person name="Sun Q."/>
            <person name="Zhou Y."/>
        </authorList>
    </citation>
    <scope>NUCLEOTIDE SEQUENCE</scope>
    <source>
        <strain evidence="4">CGMCC 1.12187</strain>
    </source>
</reference>
<name>A0A917GVT4_9MICC</name>
<dbReference type="Pfam" id="PF08378">
    <property type="entry name" value="NERD"/>
    <property type="match status" value="1"/>
</dbReference>
<evidence type="ECO:0000256" key="1">
    <source>
        <dbReference type="SAM" id="MobiDB-lite"/>
    </source>
</evidence>
<feature type="transmembrane region" description="Helical" evidence="2">
    <location>
        <begin position="282"/>
        <end position="300"/>
    </location>
</feature>
<evidence type="ECO:0000313" key="5">
    <source>
        <dbReference type="Proteomes" id="UP000638848"/>
    </source>
</evidence>
<sequence>MTFLDPSVEPAPPMPAVPRVIDSSSAADRPRPASLIERIPGQAVMEQLFALHGEGPARSWWDRFVGTSPLTDQTRSWYQGALGEIAVGSILSRLGPEWTVLHAVPVGAGASDIDHVVIGPGGVFTLNTKNHSGQSVWVAGRTLMVSGQKQFHIPKAFHEAARAQDLLTAAVGEAVPVTGVLVLVEPENLAVKEKPAGVTVITERKLLRWLRRRPPVLTSEQVSRIAAVAAQPATWHADPPAREDPVALHGRFGALHARVRAARRRRRAWARVRRSVHVAARLAYACLLIYVGVFLLDFFLDGLRP</sequence>
<keyword evidence="2" id="KW-0472">Membrane</keyword>
<keyword evidence="5" id="KW-1185">Reference proteome</keyword>
<gene>
    <name evidence="4" type="ORF">GCM10011374_21050</name>
</gene>
<feature type="region of interest" description="Disordered" evidence="1">
    <location>
        <begin position="1"/>
        <end position="29"/>
    </location>
</feature>
<keyword evidence="2" id="KW-0812">Transmembrane</keyword>
<dbReference type="EMBL" id="BMEQ01000010">
    <property type="protein sequence ID" value="GGG58056.1"/>
    <property type="molecule type" value="Genomic_DNA"/>
</dbReference>
<dbReference type="PROSITE" id="PS50965">
    <property type="entry name" value="NERD"/>
    <property type="match status" value="1"/>
</dbReference>
<dbReference type="InterPro" id="IPR011528">
    <property type="entry name" value="NERD"/>
</dbReference>
<evidence type="ECO:0000313" key="4">
    <source>
        <dbReference type="EMBL" id="GGG58056.1"/>
    </source>
</evidence>
<dbReference type="RefSeq" id="WP_229741753.1">
    <property type="nucleotide sequence ID" value="NZ_BMEQ01000010.1"/>
</dbReference>
<protein>
    <recommendedName>
        <fullName evidence="3">NERD domain-containing protein</fullName>
    </recommendedName>
</protein>
<comment type="caution">
    <text evidence="4">The sequence shown here is derived from an EMBL/GenBank/DDBJ whole genome shotgun (WGS) entry which is preliminary data.</text>
</comment>